<dbReference type="OrthoDB" id="3685327at2759"/>
<organism evidence="3 4">
    <name type="scientific">Paraphoma chrysanthemicola</name>
    <dbReference type="NCBI Taxonomy" id="798071"/>
    <lineage>
        <taxon>Eukaryota</taxon>
        <taxon>Fungi</taxon>
        <taxon>Dikarya</taxon>
        <taxon>Ascomycota</taxon>
        <taxon>Pezizomycotina</taxon>
        <taxon>Dothideomycetes</taxon>
        <taxon>Pleosporomycetidae</taxon>
        <taxon>Pleosporales</taxon>
        <taxon>Pleosporineae</taxon>
        <taxon>Phaeosphaeriaceae</taxon>
        <taxon>Paraphoma</taxon>
    </lineage>
</organism>
<accession>A0A8K0QZC8</accession>
<keyword evidence="4" id="KW-1185">Reference proteome</keyword>
<feature type="compositionally biased region" description="Basic and acidic residues" evidence="1">
    <location>
        <begin position="38"/>
        <end position="49"/>
    </location>
</feature>
<gene>
    <name evidence="3" type="ORF">FB567DRAFT_534442</name>
</gene>
<sequence length="175" mass="19838">MQLLSSTSLFLSLFGVAFILGTLYIKLVRNKTLTRLPTHERPSNEKAEVDTSTLPTTGPVPASISAADHPTIIRAQWVERLHNYFAYYRHKSTLNCLVINEQLEYLFNSDDVVEEAVVDYMDPVQNAIPYRVVVFKDGKVINLGDGGYINWHFSGIYDRIGRSTVLFKARGKRVD</sequence>
<evidence type="ECO:0000313" key="4">
    <source>
        <dbReference type="Proteomes" id="UP000813461"/>
    </source>
</evidence>
<evidence type="ECO:0000256" key="1">
    <source>
        <dbReference type="SAM" id="MobiDB-lite"/>
    </source>
</evidence>
<keyword evidence="2" id="KW-1133">Transmembrane helix</keyword>
<proteinExistence type="predicted"/>
<keyword evidence="2" id="KW-0812">Transmembrane</keyword>
<name>A0A8K0QZC8_9PLEO</name>
<feature type="non-terminal residue" evidence="3">
    <location>
        <position position="175"/>
    </location>
</feature>
<feature type="region of interest" description="Disordered" evidence="1">
    <location>
        <begin position="38"/>
        <end position="62"/>
    </location>
</feature>
<protein>
    <submittedName>
        <fullName evidence="3">Uncharacterized protein</fullName>
    </submittedName>
</protein>
<reference evidence="3" key="1">
    <citation type="journal article" date="2021" name="Nat. Commun.">
        <title>Genetic determinants of endophytism in the Arabidopsis root mycobiome.</title>
        <authorList>
            <person name="Mesny F."/>
            <person name="Miyauchi S."/>
            <person name="Thiergart T."/>
            <person name="Pickel B."/>
            <person name="Atanasova L."/>
            <person name="Karlsson M."/>
            <person name="Huettel B."/>
            <person name="Barry K.W."/>
            <person name="Haridas S."/>
            <person name="Chen C."/>
            <person name="Bauer D."/>
            <person name="Andreopoulos W."/>
            <person name="Pangilinan J."/>
            <person name="LaButti K."/>
            <person name="Riley R."/>
            <person name="Lipzen A."/>
            <person name="Clum A."/>
            <person name="Drula E."/>
            <person name="Henrissat B."/>
            <person name="Kohler A."/>
            <person name="Grigoriev I.V."/>
            <person name="Martin F.M."/>
            <person name="Hacquard S."/>
        </authorList>
    </citation>
    <scope>NUCLEOTIDE SEQUENCE</scope>
    <source>
        <strain evidence="3">MPI-SDFR-AT-0120</strain>
    </source>
</reference>
<evidence type="ECO:0000256" key="2">
    <source>
        <dbReference type="SAM" id="Phobius"/>
    </source>
</evidence>
<dbReference type="EMBL" id="JAGMVJ010000018">
    <property type="protein sequence ID" value="KAH7077058.1"/>
    <property type="molecule type" value="Genomic_DNA"/>
</dbReference>
<comment type="caution">
    <text evidence="3">The sequence shown here is derived from an EMBL/GenBank/DDBJ whole genome shotgun (WGS) entry which is preliminary data.</text>
</comment>
<dbReference type="AlphaFoldDB" id="A0A8K0QZC8"/>
<keyword evidence="2" id="KW-0472">Membrane</keyword>
<dbReference type="Proteomes" id="UP000813461">
    <property type="component" value="Unassembled WGS sequence"/>
</dbReference>
<evidence type="ECO:0000313" key="3">
    <source>
        <dbReference type="EMBL" id="KAH7077058.1"/>
    </source>
</evidence>
<feature type="transmembrane region" description="Helical" evidence="2">
    <location>
        <begin position="6"/>
        <end position="25"/>
    </location>
</feature>